<dbReference type="PANTHER" id="PTHR10183">
    <property type="entry name" value="CALPAIN"/>
    <property type="match status" value="1"/>
</dbReference>
<dbReference type="OrthoDB" id="424753at2759"/>
<dbReference type="Proteomes" id="UP000192257">
    <property type="component" value="Unassembled WGS sequence"/>
</dbReference>
<feature type="compositionally biased region" description="Polar residues" evidence="3">
    <location>
        <begin position="140"/>
        <end position="164"/>
    </location>
</feature>
<dbReference type="Gene3D" id="2.60.40.1180">
    <property type="entry name" value="Golgi alpha-mannosidase II"/>
    <property type="match status" value="1"/>
</dbReference>
<feature type="active site" evidence="1">
    <location>
        <position position="929"/>
    </location>
</feature>
<dbReference type="InterPro" id="IPR001300">
    <property type="entry name" value="Peptidase_C2_calpain_cat"/>
</dbReference>
<dbReference type="SUPFAM" id="SSF101601">
    <property type="entry name" value="Smp-1-like"/>
    <property type="match status" value="1"/>
</dbReference>
<dbReference type="Pfam" id="PF00648">
    <property type="entry name" value="Peptidase_C2"/>
    <property type="match status" value="1"/>
</dbReference>
<dbReference type="GO" id="GO:0006508">
    <property type="term" value="P:proteolysis"/>
    <property type="evidence" value="ECO:0007669"/>
    <property type="project" value="InterPro"/>
</dbReference>
<reference evidence="5 6" key="1">
    <citation type="submission" date="2017-03" db="EMBL/GenBank/DDBJ databases">
        <title>An alternative strategy for trypanosome survival in the mammalian bloodstream revealed through genome and transcriptome analysis of the ubiquitous bovine parasite Trypanosoma (Megatrypanum) theileri.</title>
        <authorList>
            <person name="Kelly S."/>
            <person name="Ivens A."/>
            <person name="Mott A."/>
            <person name="O'Neill E."/>
            <person name="Emms D."/>
            <person name="Macleod O."/>
            <person name="Voorheis P."/>
            <person name="Matthews J."/>
            <person name="Matthews K."/>
            <person name="Carrington M."/>
        </authorList>
    </citation>
    <scope>NUCLEOTIDE SEQUENCE [LARGE SCALE GENOMIC DNA]</scope>
    <source>
        <strain evidence="5">Edinburgh</strain>
    </source>
</reference>
<name>A0A1X0NJ19_9TRYP</name>
<evidence type="ECO:0000256" key="2">
    <source>
        <dbReference type="PROSITE-ProRule" id="PRU00239"/>
    </source>
</evidence>
<sequence length="1227" mass="136940">MRRLPHVTVSLSSEDSESVPLPFFAGEWSAFGLSSIPSIPFSEYSHPPYGDHSVGLSSATGATPLSPYRPRGSVPQTTPTPTRAASTAMRTVTTATAAAGVGTAVNSRQQSGGQAAINDIPRHEPTPSSSGARGPGHGRAQSTREIGTFQTTEDGNPSQTQNIFPNIRVTPKPLFPTHEEKDSKKTVRETTQATTTTQHSGEGGETTTKKGLPLLSDSASKSISVHNSGTVAKDSDGEKGSNDVGRNPFLPLTNKPLRRASLSRMQPKRRSVTTFSTADMTNPAKQVTNDEKVDMENTVSHLKSFGSNVASPHSNVLSGSEKSIHGKILVTTFVESQENTAKNTTNIPSSTHTMLKKEVKSLASQPIIVSKENKNEDVEHSVNRKPSQKTYPKTNLPKTSVTIKNMPSKRNETVNVNSSASSGAQNNLIAPYRSTSSEHLVKVVSNITDPELLLLIHDYASTYSQDPRSSAIMNACDSVLKKIKENSKKNNDKGETIKDQHLLDDEDNIEDEFDDYNIKNYPFPVNLLRGKYSFATPTKQGKTSTVFKTGMLYKILTDKGEYFFFNDTLQYVMVIRVPVRLVGNEVINEKAVLSPMDNGETEITLAVLPEDTMFLIKGISVLPRVRAKGVFPPVDFIAPSVKETMTEVASAIEKVRAAMGEWSPARDQKSFLRCCMSNNLPFTDLDFRPSAFSLFRPGIDIFKIPPLTWRRPLDYLPVTELSQVRLFRQNISCHLVRQGNLEDHTVIAGIAAVAMFPEHVRWMFRHPVTFEVGKRERAVGAYRVTLCIGGWWKTLLLDDYFPASLKEPLFAHCPQDPRRLWVSFLEKAYAKTLGSYSALCTADALDVLTDFTGYPCRLLDELWAASVEKPEVSKSLFNYINRCVKRDFIIMVYTPSPRATTTSSVDLSKKLSLRYIGSAESMPLFLPGHVYFITETLYFDDLDLRMVRLKNPWTWRSYGKRSNEKTWKKSKWFEQPENSSSMVGGSTLLQTKRDSFSSCNDEQLGTMLLEWSEALTTFAGGGVCYTLWDWHDYRIKNCFRNGIPDVVLEVTVKKRVEAFLTLSQESNLRNSDNHRKNSNKNNDEGNNYDAILLLVSRYMTMTKTQSVVCKSSNDLEVLSGKLTYHNVRDISLRCFFEPAYSPFYVFPRVHEDYIRKESPFVLSLICDTEVGGSEVQVRFCHFNSSCEVFKNILSFNVTPEMFTPTTASYQKRATTGAPSFKGNCIKK</sequence>
<dbReference type="AlphaFoldDB" id="A0A1X0NJ19"/>
<dbReference type="PROSITE" id="PS50203">
    <property type="entry name" value="CALPAIN_CAT"/>
    <property type="match status" value="1"/>
</dbReference>
<dbReference type="STRING" id="67003.A0A1X0NJ19"/>
<dbReference type="InterPro" id="IPR013780">
    <property type="entry name" value="Glyco_hydro_b"/>
</dbReference>
<evidence type="ECO:0000313" key="5">
    <source>
        <dbReference type="EMBL" id="ORC84764.1"/>
    </source>
</evidence>
<dbReference type="InterPro" id="IPR038765">
    <property type="entry name" value="Papain-like_cys_pep_sf"/>
</dbReference>
<feature type="compositionally biased region" description="Polar residues" evidence="3">
    <location>
        <begin position="384"/>
        <end position="400"/>
    </location>
</feature>
<dbReference type="CDD" id="cd00044">
    <property type="entry name" value="CysPc"/>
    <property type="match status" value="1"/>
</dbReference>
<feature type="compositionally biased region" description="Polar residues" evidence="3">
    <location>
        <begin position="217"/>
        <end position="230"/>
    </location>
</feature>
<dbReference type="Pfam" id="PF09149">
    <property type="entry name" value="DUF1935"/>
    <property type="match status" value="1"/>
</dbReference>
<comment type="caution">
    <text evidence="2">Lacks conserved residue(s) required for the propagation of feature annotation.</text>
</comment>
<dbReference type="GeneID" id="39989622"/>
<feature type="compositionally biased region" description="Basic and acidic residues" evidence="3">
    <location>
        <begin position="373"/>
        <end position="382"/>
    </location>
</feature>
<dbReference type="GO" id="GO:0004198">
    <property type="term" value="F:calcium-dependent cysteine-type endopeptidase activity"/>
    <property type="evidence" value="ECO:0007669"/>
    <property type="project" value="InterPro"/>
</dbReference>
<dbReference type="EMBL" id="NBCO01000041">
    <property type="protein sequence ID" value="ORC84764.1"/>
    <property type="molecule type" value="Genomic_DNA"/>
</dbReference>
<dbReference type="VEuPathDB" id="TriTrypDB:TM35_000411340"/>
<feature type="domain" description="Calpain catalytic" evidence="4">
    <location>
        <begin position="681"/>
        <end position="1027"/>
    </location>
</feature>
<evidence type="ECO:0000313" key="6">
    <source>
        <dbReference type="Proteomes" id="UP000192257"/>
    </source>
</evidence>
<feature type="compositionally biased region" description="Low complexity" evidence="3">
    <location>
        <begin position="77"/>
        <end position="104"/>
    </location>
</feature>
<dbReference type="SMART" id="SM00230">
    <property type="entry name" value="CysPc"/>
    <property type="match status" value="1"/>
</dbReference>
<dbReference type="InterPro" id="IPR036310">
    <property type="entry name" value="Smp-1-like_sf"/>
</dbReference>
<feature type="compositionally biased region" description="Basic and acidic residues" evidence="3">
    <location>
        <begin position="177"/>
        <end position="188"/>
    </location>
</feature>
<accession>A0A1X0NJ19</accession>
<proteinExistence type="predicted"/>
<evidence type="ECO:0000259" key="4">
    <source>
        <dbReference type="PROSITE" id="PS50203"/>
    </source>
</evidence>
<dbReference type="SUPFAM" id="SSF54001">
    <property type="entry name" value="Cysteine proteinases"/>
    <property type="match status" value="1"/>
</dbReference>
<feature type="region of interest" description="Disordered" evidence="3">
    <location>
        <begin position="55"/>
        <end position="254"/>
    </location>
</feature>
<dbReference type="InterPro" id="IPR022684">
    <property type="entry name" value="Calpain_cysteine_protease"/>
</dbReference>
<comment type="caution">
    <text evidence="5">The sequence shown here is derived from an EMBL/GenBank/DDBJ whole genome shotgun (WGS) entry which is preliminary data.</text>
</comment>
<dbReference type="PRINTS" id="PR00704">
    <property type="entry name" value="CALPAIN"/>
</dbReference>
<evidence type="ECO:0000256" key="3">
    <source>
        <dbReference type="SAM" id="MobiDB-lite"/>
    </source>
</evidence>
<gene>
    <name evidence="5" type="ORF">TM35_000411340</name>
</gene>
<protein>
    <submittedName>
        <fullName evidence="5">Putative calpain-like cysteine peptidase</fullName>
    </submittedName>
</protein>
<dbReference type="RefSeq" id="XP_028878830.1">
    <property type="nucleotide sequence ID" value="XM_029029842.1"/>
</dbReference>
<evidence type="ECO:0000256" key="1">
    <source>
        <dbReference type="PIRSR" id="PIRSR622684-1"/>
    </source>
</evidence>
<feature type="active site" evidence="1">
    <location>
        <position position="951"/>
    </location>
</feature>
<dbReference type="InterPro" id="IPR015232">
    <property type="entry name" value="DUF1935"/>
</dbReference>
<dbReference type="PANTHER" id="PTHR10183:SF423">
    <property type="entry name" value="LEUCINE-RICH REPEAT PROTEIN (LRRP)"/>
    <property type="match status" value="1"/>
</dbReference>
<organism evidence="5 6">
    <name type="scientific">Trypanosoma theileri</name>
    <dbReference type="NCBI Taxonomy" id="67003"/>
    <lineage>
        <taxon>Eukaryota</taxon>
        <taxon>Discoba</taxon>
        <taxon>Euglenozoa</taxon>
        <taxon>Kinetoplastea</taxon>
        <taxon>Metakinetoplastina</taxon>
        <taxon>Trypanosomatida</taxon>
        <taxon>Trypanosomatidae</taxon>
        <taxon>Trypanosoma</taxon>
    </lineage>
</organism>
<keyword evidence="6" id="KW-1185">Reference proteome</keyword>
<feature type="region of interest" description="Disordered" evidence="3">
    <location>
        <begin position="373"/>
        <end position="400"/>
    </location>
</feature>